<sequence length="247" mass="26639">MSDFATLGERIAAFVENSPREVTDSSAEISDLAKRQIQPKAATICKEIDVQTSIRVTELPVLTKELRDNATDVPSLDYLSMSDLGGLQQLPEAFAATQEDASSSAFSSDQSAGQAAGSMVSKAHTIIPFDRDGSVQIPPSKTVRVSDLVESSLPFGVEADGSSLRDSKFTTPSRPAGKASPRTPRVSESPWRPSSRRLHLEEVDISTSQENDSIGAVEDEHSTKESSDSSHQDEEHTYNQVSQIASE</sequence>
<feature type="region of interest" description="Disordered" evidence="1">
    <location>
        <begin position="157"/>
        <end position="247"/>
    </location>
</feature>
<organism evidence="2 3">
    <name type="scientific">Teladorsagia circumcincta</name>
    <name type="common">Brown stomach worm</name>
    <name type="synonym">Ostertagia circumcincta</name>
    <dbReference type="NCBI Taxonomy" id="45464"/>
    <lineage>
        <taxon>Eukaryota</taxon>
        <taxon>Metazoa</taxon>
        <taxon>Ecdysozoa</taxon>
        <taxon>Nematoda</taxon>
        <taxon>Chromadorea</taxon>
        <taxon>Rhabditida</taxon>
        <taxon>Rhabditina</taxon>
        <taxon>Rhabditomorpha</taxon>
        <taxon>Strongyloidea</taxon>
        <taxon>Trichostrongylidae</taxon>
        <taxon>Teladorsagia</taxon>
    </lineage>
</organism>
<feature type="compositionally biased region" description="Polar residues" evidence="1">
    <location>
        <begin position="238"/>
        <end position="247"/>
    </location>
</feature>
<proteinExistence type="predicted"/>
<reference evidence="2 3" key="1">
    <citation type="submission" date="2015-09" db="EMBL/GenBank/DDBJ databases">
        <title>Draft genome of the parasitic nematode Teladorsagia circumcincta isolate WARC Sus (inbred).</title>
        <authorList>
            <person name="Mitreva M."/>
        </authorList>
    </citation>
    <scope>NUCLEOTIDE SEQUENCE [LARGE SCALE GENOMIC DNA]</scope>
    <source>
        <strain evidence="2 3">S</strain>
    </source>
</reference>
<evidence type="ECO:0000256" key="1">
    <source>
        <dbReference type="SAM" id="MobiDB-lite"/>
    </source>
</evidence>
<gene>
    <name evidence="2" type="ORF">TELCIR_14347</name>
</gene>
<protein>
    <submittedName>
        <fullName evidence="2">Uncharacterized protein</fullName>
    </submittedName>
</protein>
<dbReference type="EMBL" id="KZ350283">
    <property type="protein sequence ID" value="PIO64039.1"/>
    <property type="molecule type" value="Genomic_DNA"/>
</dbReference>
<evidence type="ECO:0000313" key="3">
    <source>
        <dbReference type="Proteomes" id="UP000230423"/>
    </source>
</evidence>
<name>A0A2G9U198_TELCI</name>
<dbReference type="OrthoDB" id="186812at2759"/>
<dbReference type="Proteomes" id="UP000230423">
    <property type="component" value="Unassembled WGS sequence"/>
</dbReference>
<dbReference type="AlphaFoldDB" id="A0A2G9U198"/>
<evidence type="ECO:0000313" key="2">
    <source>
        <dbReference type="EMBL" id="PIO64039.1"/>
    </source>
</evidence>
<accession>A0A2G9U198</accession>
<keyword evidence="3" id="KW-1185">Reference proteome</keyword>
<feature type="compositionally biased region" description="Basic and acidic residues" evidence="1">
    <location>
        <begin position="218"/>
        <end position="237"/>
    </location>
</feature>